<dbReference type="GeneID" id="36633735"/>
<name>A0A2T3ZXY2_TRIHA</name>
<dbReference type="Proteomes" id="UP000241690">
    <property type="component" value="Unassembled WGS sequence"/>
</dbReference>
<feature type="compositionally biased region" description="Basic residues" evidence="1">
    <location>
        <begin position="70"/>
        <end position="100"/>
    </location>
</feature>
<feature type="region of interest" description="Disordered" evidence="1">
    <location>
        <begin position="61"/>
        <end position="121"/>
    </location>
</feature>
<keyword evidence="3" id="KW-1185">Reference proteome</keyword>
<feature type="compositionally biased region" description="Basic and acidic residues" evidence="1">
    <location>
        <begin position="109"/>
        <end position="121"/>
    </location>
</feature>
<dbReference type="AlphaFoldDB" id="A0A2T3ZXY2"/>
<gene>
    <name evidence="2" type="ORF">M431DRAFT_9943</name>
</gene>
<dbReference type="RefSeq" id="XP_024769349.1">
    <property type="nucleotide sequence ID" value="XM_024925152.1"/>
</dbReference>
<protein>
    <submittedName>
        <fullName evidence="2">Uncharacterized protein</fullName>
    </submittedName>
</protein>
<organism evidence="2 3">
    <name type="scientific">Trichoderma harzianum CBS 226.95</name>
    <dbReference type="NCBI Taxonomy" id="983964"/>
    <lineage>
        <taxon>Eukaryota</taxon>
        <taxon>Fungi</taxon>
        <taxon>Dikarya</taxon>
        <taxon>Ascomycota</taxon>
        <taxon>Pezizomycotina</taxon>
        <taxon>Sordariomycetes</taxon>
        <taxon>Hypocreomycetidae</taxon>
        <taxon>Hypocreales</taxon>
        <taxon>Hypocreaceae</taxon>
        <taxon>Trichoderma</taxon>
    </lineage>
</organism>
<evidence type="ECO:0000313" key="3">
    <source>
        <dbReference type="Proteomes" id="UP000241690"/>
    </source>
</evidence>
<dbReference type="EMBL" id="KZ679691">
    <property type="protein sequence ID" value="PTB49672.1"/>
    <property type="molecule type" value="Genomic_DNA"/>
</dbReference>
<evidence type="ECO:0000256" key="1">
    <source>
        <dbReference type="SAM" id="MobiDB-lite"/>
    </source>
</evidence>
<evidence type="ECO:0000313" key="2">
    <source>
        <dbReference type="EMBL" id="PTB49672.1"/>
    </source>
</evidence>
<reference evidence="2 3" key="1">
    <citation type="submission" date="2016-07" db="EMBL/GenBank/DDBJ databases">
        <title>Multiple horizontal gene transfer events from other fungi enriched the ability of initially mycotrophic Trichoderma (Ascomycota) to feed on dead plant biomass.</title>
        <authorList>
            <consortium name="DOE Joint Genome Institute"/>
            <person name="Aerts A."/>
            <person name="Atanasova L."/>
            <person name="Chenthamara K."/>
            <person name="Zhang J."/>
            <person name="Grujic M."/>
            <person name="Henrissat B."/>
            <person name="Kuo A."/>
            <person name="Salamov A."/>
            <person name="Lipzen A."/>
            <person name="Labutti K."/>
            <person name="Barry K."/>
            <person name="Miao Y."/>
            <person name="Rahimi M.J."/>
            <person name="Shen Q."/>
            <person name="Grigoriev I.V."/>
            <person name="Kubicek C.P."/>
            <person name="Druzhinina I.S."/>
        </authorList>
    </citation>
    <scope>NUCLEOTIDE SEQUENCE [LARGE SCALE GENOMIC DNA]</scope>
    <source>
        <strain evidence="2 3">CBS 226.95</strain>
    </source>
</reference>
<proteinExistence type="predicted"/>
<sequence>MEVIPSLETVLLSRHHTKKFISISATTARYIPSDTRYMFTLWKTKSKTTCKTKSKTTSKTIWKMCGGGHSHSHSPRGRGRQSSHSHHSHSHSHSHSHTRRGGGCGSHSHGHDHDDHPSNGRYEPELVQIAVPEPEAKPYVCYCTGPIPPMPAPTCYPMICCYKDEPPNCNWPAMPPNCLPPPCLPAPCLPANCLPANCLPPGSFSYVCPPPPASDEFRLEVIDTSDGRNRARNGEKYTITIDSKATIDDVFYMVDCRNEKDVNVRWKNDILEELTQEIRVGELRRNAKCLVVTDFCCGH</sequence>
<accession>A0A2T3ZXY2</accession>